<dbReference type="EMBL" id="GG669513">
    <property type="protein sequence ID" value="EIE92565.1"/>
    <property type="molecule type" value="Genomic_DNA"/>
</dbReference>
<dbReference type="STRING" id="246409.I1CVT5"/>
<dbReference type="Pfam" id="PF13358">
    <property type="entry name" value="DDE_3"/>
    <property type="match status" value="1"/>
</dbReference>
<dbReference type="GeneID" id="93624241"/>
<reference evidence="2 3" key="1">
    <citation type="journal article" date="2009" name="PLoS Genet.">
        <title>Genomic analysis of the basal lineage fungus Rhizopus oryzae reveals a whole-genome duplication.</title>
        <authorList>
            <person name="Ma L.-J."/>
            <person name="Ibrahim A.S."/>
            <person name="Skory C."/>
            <person name="Grabherr M.G."/>
            <person name="Burger G."/>
            <person name="Butler M."/>
            <person name="Elias M."/>
            <person name="Idnurm A."/>
            <person name="Lang B.F."/>
            <person name="Sone T."/>
            <person name="Abe A."/>
            <person name="Calvo S.E."/>
            <person name="Corrochano L.M."/>
            <person name="Engels R."/>
            <person name="Fu J."/>
            <person name="Hansberg W."/>
            <person name="Kim J.-M."/>
            <person name="Kodira C.D."/>
            <person name="Koehrsen M.J."/>
            <person name="Liu B."/>
            <person name="Miranda-Saavedra D."/>
            <person name="O'Leary S."/>
            <person name="Ortiz-Castellanos L."/>
            <person name="Poulter R."/>
            <person name="Rodriguez-Romero J."/>
            <person name="Ruiz-Herrera J."/>
            <person name="Shen Y.-Q."/>
            <person name="Zeng Q."/>
            <person name="Galagan J."/>
            <person name="Birren B.W."/>
            <person name="Cuomo C.A."/>
            <person name="Wickes B.L."/>
        </authorList>
    </citation>
    <scope>NUCLEOTIDE SEQUENCE [LARGE SCALE GENOMIC DNA]</scope>
    <source>
        <strain evidence="3">RA 99-880 / ATCC MYA-4621 / FGSC 9543 / NRRL 43880</strain>
    </source>
</reference>
<dbReference type="InterPro" id="IPR052338">
    <property type="entry name" value="Transposase_5"/>
</dbReference>
<dbReference type="OrthoDB" id="2446457at2759"/>
<feature type="domain" description="Tc1-like transposase DDE" evidence="1">
    <location>
        <begin position="171"/>
        <end position="318"/>
    </location>
</feature>
<evidence type="ECO:0000313" key="3">
    <source>
        <dbReference type="Proteomes" id="UP000009138"/>
    </source>
</evidence>
<dbReference type="RefSeq" id="XP_067527961.1">
    <property type="nucleotide sequence ID" value="XM_067671860.1"/>
</dbReference>
<dbReference type="eggNOG" id="ENOG502S566">
    <property type="taxonomic scope" value="Eukaryota"/>
</dbReference>
<protein>
    <recommendedName>
        <fullName evidence="1">Tc1-like transposase DDE domain-containing protein</fullName>
    </recommendedName>
</protein>
<accession>I1CVT5</accession>
<dbReference type="InterPro" id="IPR038717">
    <property type="entry name" value="Tc1-like_DDE_dom"/>
</dbReference>
<name>I1CVT5_RHIO9</name>
<proteinExistence type="predicted"/>
<organism evidence="2 3">
    <name type="scientific">Rhizopus delemar (strain RA 99-880 / ATCC MYA-4621 / FGSC 9543 / NRRL 43880)</name>
    <name type="common">Mucormycosis agent</name>
    <name type="synonym">Rhizopus arrhizus var. delemar</name>
    <dbReference type="NCBI Taxonomy" id="246409"/>
    <lineage>
        <taxon>Eukaryota</taxon>
        <taxon>Fungi</taxon>
        <taxon>Fungi incertae sedis</taxon>
        <taxon>Mucoromycota</taxon>
        <taxon>Mucoromycotina</taxon>
        <taxon>Mucoromycetes</taxon>
        <taxon>Mucorales</taxon>
        <taxon>Mucorineae</taxon>
        <taxon>Rhizopodaceae</taxon>
        <taxon>Rhizopus</taxon>
    </lineage>
</organism>
<dbReference type="Proteomes" id="UP000009138">
    <property type="component" value="Unassembled WGS sequence"/>
</dbReference>
<gene>
    <name evidence="2" type="ORF">RO3G_17276</name>
</gene>
<sequence>MFTVKLTELYLYFRKTELRWCSFLTHSKHAMTAKNADKHVQIENMMNHSIPWDVIQKKVGCGKSMIRRISRKTKMQSKNSAGRHRLLTPREETKAARDIRLGLSKSAADASFGVKKPDRSVNPKKITRTFKRKGLKSAKKKTALPLSNDRQKARYDWAKAHKDWSETAWERVVFSDETKIQKRGSNGLEYAWKEDNAPYRDRHYKRKHAYGGGGIMLWSCITIHGGGYMSWLQSNVNGELYTSVLEEEYKEILKYYGLQSNDMISQQDNASIHCASAPSKWFQKNKVKLLSWPAYSPDLNPIENAWAMLKKREQMTRPPPSVIEADQAFFDRVSKLWYDLATPEYCRNLIHSMPRRVRDVI</sequence>
<keyword evidence="3" id="KW-1185">Reference proteome</keyword>
<dbReference type="PANTHER" id="PTHR23022">
    <property type="entry name" value="TRANSPOSABLE ELEMENT-RELATED"/>
    <property type="match status" value="1"/>
</dbReference>
<evidence type="ECO:0000259" key="1">
    <source>
        <dbReference type="Pfam" id="PF13358"/>
    </source>
</evidence>
<dbReference type="PANTHER" id="PTHR23022:SF135">
    <property type="entry name" value="SI:DKEY-77F5.3"/>
    <property type="match status" value="1"/>
</dbReference>
<dbReference type="InParanoid" id="I1CVT5"/>
<evidence type="ECO:0000313" key="2">
    <source>
        <dbReference type="EMBL" id="EIE92565.1"/>
    </source>
</evidence>
<dbReference type="GO" id="GO:0003676">
    <property type="term" value="F:nucleic acid binding"/>
    <property type="evidence" value="ECO:0007669"/>
    <property type="project" value="InterPro"/>
</dbReference>
<dbReference type="AlphaFoldDB" id="I1CVT5"/>
<dbReference type="Gene3D" id="3.30.420.10">
    <property type="entry name" value="Ribonuclease H-like superfamily/Ribonuclease H"/>
    <property type="match status" value="1"/>
</dbReference>
<dbReference type="InterPro" id="IPR036397">
    <property type="entry name" value="RNaseH_sf"/>
</dbReference>
<dbReference type="VEuPathDB" id="FungiDB:RO3G_17276"/>
<dbReference type="OMA" id="ANQFYNI"/>